<dbReference type="InterPro" id="IPR036691">
    <property type="entry name" value="Endo/exonu/phosph_ase_sf"/>
</dbReference>
<keyword evidence="2" id="KW-1185">Reference proteome</keyword>
<comment type="caution">
    <text evidence="1">The sequence shown here is derived from an EMBL/GenBank/DDBJ whole genome shotgun (WGS) entry which is preliminary data.</text>
</comment>
<gene>
    <name evidence="1" type="ORF">J1N35_025928</name>
</gene>
<proteinExistence type="predicted"/>
<evidence type="ECO:0000313" key="1">
    <source>
        <dbReference type="EMBL" id="KAH1073600.1"/>
    </source>
</evidence>
<protein>
    <submittedName>
        <fullName evidence="1">Uncharacterized protein</fullName>
    </submittedName>
</protein>
<dbReference type="EMBL" id="JAIQCV010000008">
    <property type="protein sequence ID" value="KAH1073600.1"/>
    <property type="molecule type" value="Genomic_DNA"/>
</dbReference>
<organism evidence="1 2">
    <name type="scientific">Gossypium stocksii</name>
    <dbReference type="NCBI Taxonomy" id="47602"/>
    <lineage>
        <taxon>Eukaryota</taxon>
        <taxon>Viridiplantae</taxon>
        <taxon>Streptophyta</taxon>
        <taxon>Embryophyta</taxon>
        <taxon>Tracheophyta</taxon>
        <taxon>Spermatophyta</taxon>
        <taxon>Magnoliopsida</taxon>
        <taxon>eudicotyledons</taxon>
        <taxon>Gunneridae</taxon>
        <taxon>Pentapetalae</taxon>
        <taxon>rosids</taxon>
        <taxon>malvids</taxon>
        <taxon>Malvales</taxon>
        <taxon>Malvaceae</taxon>
        <taxon>Malvoideae</taxon>
        <taxon>Gossypium</taxon>
    </lineage>
</organism>
<accession>A0A9D3V7S2</accession>
<dbReference type="SUPFAM" id="SSF56219">
    <property type="entry name" value="DNase I-like"/>
    <property type="match status" value="1"/>
</dbReference>
<reference evidence="1 2" key="1">
    <citation type="journal article" date="2021" name="Plant Biotechnol. J.">
        <title>Multi-omics assisted identification of the key and species-specific regulatory components of drought-tolerant mechanisms in Gossypium stocksii.</title>
        <authorList>
            <person name="Yu D."/>
            <person name="Ke L."/>
            <person name="Zhang D."/>
            <person name="Wu Y."/>
            <person name="Sun Y."/>
            <person name="Mei J."/>
            <person name="Sun J."/>
            <person name="Sun Y."/>
        </authorList>
    </citation>
    <scope>NUCLEOTIDE SEQUENCE [LARGE SCALE GENOMIC DNA]</scope>
    <source>
        <strain evidence="2">cv. E1</strain>
        <tissue evidence="1">Leaf</tissue>
    </source>
</reference>
<dbReference type="AlphaFoldDB" id="A0A9D3V7S2"/>
<dbReference type="Proteomes" id="UP000828251">
    <property type="component" value="Unassembled WGS sequence"/>
</dbReference>
<name>A0A9D3V7S2_9ROSI</name>
<sequence>MKKEFAELTLDEEEEVVLEAKVEPNLEKEERTFRLVGCFLIANVIHFPAMKSTMENPWHPVRGVQKRFLCEAKMALGVEVAVMGWDLSLRVQSKRALAHYVMEHNLEERVLIGEEGKRKTQEESEDQKIREEGNIAMAKSRRLLDNTLLSSATAKSLRNPQTIRRLRHTLKTYNPKMVFFMKTKINKIQMERVQRSCGLANGIDVDPDGSRAGLWLAWRGDVPITLQNFSKRHIDILIEDPNDGKKWKFIGLPRDERRMEVFRNVLEYCHMMDVGYSANWFTWERRNLPERNIQERLDRGVANENWRTLGQRSGQRELDVYVP</sequence>
<evidence type="ECO:0000313" key="2">
    <source>
        <dbReference type="Proteomes" id="UP000828251"/>
    </source>
</evidence>